<dbReference type="Proteomes" id="UP000554837">
    <property type="component" value="Unassembled WGS sequence"/>
</dbReference>
<organism evidence="1 2">
    <name type="scientific">Inhella inkyongensis</name>
    <dbReference type="NCBI Taxonomy" id="392593"/>
    <lineage>
        <taxon>Bacteria</taxon>
        <taxon>Pseudomonadati</taxon>
        <taxon>Pseudomonadota</taxon>
        <taxon>Betaproteobacteria</taxon>
        <taxon>Burkholderiales</taxon>
        <taxon>Sphaerotilaceae</taxon>
        <taxon>Inhella</taxon>
    </lineage>
</organism>
<proteinExistence type="predicted"/>
<gene>
    <name evidence="1" type="ORF">HNQ51_003779</name>
</gene>
<accession>A0A840S9X4</accession>
<comment type="caution">
    <text evidence="1">The sequence shown here is derived from an EMBL/GenBank/DDBJ whole genome shotgun (WGS) entry which is preliminary data.</text>
</comment>
<reference evidence="1 2" key="1">
    <citation type="submission" date="2020-08" db="EMBL/GenBank/DDBJ databases">
        <title>Genomic Encyclopedia of Type Strains, Phase IV (KMG-IV): sequencing the most valuable type-strain genomes for metagenomic binning, comparative biology and taxonomic classification.</title>
        <authorList>
            <person name="Goeker M."/>
        </authorList>
    </citation>
    <scope>NUCLEOTIDE SEQUENCE [LARGE SCALE GENOMIC DNA]</scope>
    <source>
        <strain evidence="1 2">DSM 23958</strain>
    </source>
</reference>
<evidence type="ECO:0000313" key="1">
    <source>
        <dbReference type="EMBL" id="MBB5206433.1"/>
    </source>
</evidence>
<keyword evidence="2" id="KW-1185">Reference proteome</keyword>
<evidence type="ECO:0000313" key="2">
    <source>
        <dbReference type="Proteomes" id="UP000554837"/>
    </source>
</evidence>
<dbReference type="AlphaFoldDB" id="A0A840S9X4"/>
<dbReference type="RefSeq" id="WP_138856799.1">
    <property type="nucleotide sequence ID" value="NZ_CP040709.1"/>
</dbReference>
<protein>
    <submittedName>
        <fullName evidence="1">Uncharacterized protein</fullName>
    </submittedName>
</protein>
<sequence length="219" mass="24813">MALIATTSFTTLANGTEARACNFSAPSASYEQNADFVRVLNQFGNILDIKELGLEGLSKKLLRPTSSSFYYDPAILRTYRNAYGDHYACEHTGLASINYNSNDRYPPSYEFCFVAKEGTLDDGEVFVESILFLPRKKWINYLDFPNRDGAYGTFLRTTRLGARIRFAGVSGFYYLKYGDRYLNVRLSIVAKRDKTTVSVKVHDSTEFVLKQIDCENTGR</sequence>
<dbReference type="EMBL" id="JACHHO010000012">
    <property type="protein sequence ID" value="MBB5206433.1"/>
    <property type="molecule type" value="Genomic_DNA"/>
</dbReference>
<name>A0A840S9X4_9BURK</name>